<dbReference type="PANTHER" id="PTHR30250">
    <property type="entry name" value="PST FAMILY PREDICTED COLANIC ACID TRANSPORTER"/>
    <property type="match status" value="1"/>
</dbReference>
<feature type="transmembrane region" description="Helical" evidence="6">
    <location>
        <begin position="186"/>
        <end position="209"/>
    </location>
</feature>
<feature type="transmembrane region" description="Helical" evidence="6">
    <location>
        <begin position="162"/>
        <end position="180"/>
    </location>
</feature>
<evidence type="ECO:0000256" key="4">
    <source>
        <dbReference type="ARBA" id="ARBA00022989"/>
    </source>
</evidence>
<feature type="transmembrane region" description="Helical" evidence="6">
    <location>
        <begin position="52"/>
        <end position="73"/>
    </location>
</feature>
<keyword evidence="4 6" id="KW-1133">Transmembrane helix</keyword>
<dbReference type="InterPro" id="IPR050833">
    <property type="entry name" value="Poly_Biosynth_Transport"/>
</dbReference>
<gene>
    <name evidence="7" type="ORF">AP20H10_08170</name>
</gene>
<evidence type="ECO:0000256" key="5">
    <source>
        <dbReference type="ARBA" id="ARBA00023136"/>
    </source>
</evidence>
<dbReference type="Proteomes" id="UP001438112">
    <property type="component" value="Unassembled WGS sequence"/>
</dbReference>
<feature type="transmembrane region" description="Helical" evidence="6">
    <location>
        <begin position="405"/>
        <end position="428"/>
    </location>
</feature>
<keyword evidence="3 6" id="KW-0812">Transmembrane</keyword>
<keyword evidence="2" id="KW-1003">Cell membrane</keyword>
<dbReference type="InterPro" id="IPR002797">
    <property type="entry name" value="Polysacc_synth"/>
</dbReference>
<evidence type="ECO:0000313" key="8">
    <source>
        <dbReference type="Proteomes" id="UP001438112"/>
    </source>
</evidence>
<dbReference type="CDD" id="cd13124">
    <property type="entry name" value="MATE_SpoVB_like"/>
    <property type="match status" value="1"/>
</dbReference>
<evidence type="ECO:0000256" key="2">
    <source>
        <dbReference type="ARBA" id="ARBA00022475"/>
    </source>
</evidence>
<feature type="transmembrane region" description="Helical" evidence="6">
    <location>
        <begin position="230"/>
        <end position="250"/>
    </location>
</feature>
<reference evidence="7 8" key="1">
    <citation type="submission" date="2024-03" db="EMBL/GenBank/DDBJ databases">
        <title>Inconsistent identification of Apilactobacillus kunkeei-related strains obtained by well-developed overall genome related indices.</title>
        <authorList>
            <person name="Maeno S."/>
            <person name="Endo A."/>
        </authorList>
    </citation>
    <scope>NUCLEOTIDE SEQUENCE [LARGE SCALE GENOMIC DNA]</scope>
    <source>
        <strain evidence="7 8">20H-10</strain>
    </source>
</reference>
<dbReference type="PANTHER" id="PTHR30250:SF29">
    <property type="entry name" value="POLYSACCHARIDE BIOSYNTHESIS PROTEIN C-TERMINAL DOMAIN-CONTAINING PROTEIN"/>
    <property type="match status" value="1"/>
</dbReference>
<dbReference type="Pfam" id="PF01943">
    <property type="entry name" value="Polysacc_synt"/>
    <property type="match status" value="1"/>
</dbReference>
<protein>
    <submittedName>
        <fullName evidence="7">Oligosaccharide flippase family protein</fullName>
    </submittedName>
</protein>
<feature type="transmembrane region" description="Helical" evidence="6">
    <location>
        <begin position="323"/>
        <end position="342"/>
    </location>
</feature>
<feature type="transmembrane region" description="Helical" evidence="6">
    <location>
        <begin position="85"/>
        <end position="106"/>
    </location>
</feature>
<feature type="transmembrane region" description="Helical" evidence="6">
    <location>
        <begin position="282"/>
        <end position="303"/>
    </location>
</feature>
<feature type="transmembrane region" description="Helical" evidence="6">
    <location>
        <begin position="354"/>
        <end position="375"/>
    </location>
</feature>
<comment type="subcellular location">
    <subcellularLocation>
        <location evidence="1">Cell membrane</location>
        <topology evidence="1">Multi-pass membrane protein</topology>
    </subcellularLocation>
</comment>
<evidence type="ECO:0000256" key="3">
    <source>
        <dbReference type="ARBA" id="ARBA00022692"/>
    </source>
</evidence>
<feature type="transmembrane region" description="Helical" evidence="6">
    <location>
        <begin position="448"/>
        <end position="467"/>
    </location>
</feature>
<feature type="transmembrane region" description="Helical" evidence="6">
    <location>
        <begin position="382"/>
        <end position="399"/>
    </location>
</feature>
<keyword evidence="8" id="KW-1185">Reference proteome</keyword>
<dbReference type="InterPro" id="IPR024923">
    <property type="entry name" value="PG_synth_SpoVB"/>
</dbReference>
<keyword evidence="5 6" id="KW-0472">Membrane</keyword>
<feature type="transmembrane region" description="Helical" evidence="6">
    <location>
        <begin position="126"/>
        <end position="150"/>
    </location>
</feature>
<evidence type="ECO:0000256" key="1">
    <source>
        <dbReference type="ARBA" id="ARBA00004651"/>
    </source>
</evidence>
<organism evidence="7 8">
    <name type="scientific">Apilactobacillus apinorum</name>
    <dbReference type="NCBI Taxonomy" id="1218495"/>
    <lineage>
        <taxon>Bacteria</taxon>
        <taxon>Bacillati</taxon>
        <taxon>Bacillota</taxon>
        <taxon>Bacilli</taxon>
        <taxon>Lactobacillales</taxon>
        <taxon>Lactobacillaceae</taxon>
        <taxon>Apilactobacillus</taxon>
    </lineage>
</organism>
<evidence type="ECO:0000313" key="7">
    <source>
        <dbReference type="EMBL" id="GAA6114454.1"/>
    </source>
</evidence>
<dbReference type="EMBL" id="BAABVV010000035">
    <property type="protein sequence ID" value="GAA6114454.1"/>
    <property type="molecule type" value="Genomic_DNA"/>
</dbReference>
<comment type="caution">
    <text evidence="7">The sequence shown here is derived from an EMBL/GenBank/DDBJ whole genome shotgun (WGS) entry which is preliminary data.</text>
</comment>
<feature type="transmembrane region" description="Helical" evidence="6">
    <location>
        <begin position="479"/>
        <end position="499"/>
    </location>
</feature>
<proteinExistence type="predicted"/>
<sequence>MKNENKLAIIMKGAMILSIASLISKVLSAVYRVPFQNLVGNVGFYVFQQVYPIYGIGMVFALSGMPMLISQVISEQDSIEQQKGLLRQIFIILAVFGVVVFLVAQLKATSIAAMMGDIRLDSLIRAVSWMFLMMPILACLRGYFQATLVMKPTAYSQVIEQIIRVGLIILAAYVGVHHGIDPYTIGTYAMIATPVSELFSVAILVKYYVKDIKRLPKIKVLSYRVLFKRMVFEGGTICLLSSLMVLMQLIDSFTVRKGLIMNGLSMLDSQVVKGIYDRGQPLVQLGLVIATSFASAILPSLSLAYRKKKLKSFHHLASEMLRVSMFLTVGVAVGMISLMPLINRLLFNSVQQNTTISIFMISVILTTMITIYSSILQSANHFKVTIISIIIGLTVKLLITQTMVIYMGIIGASISTVVSLLIMLMFTVKFAPKTIVNIEQKWLFMFKLAIMAIVMLVIELVLMQFLGQYVFIHSRRLQAIIWLVLFIPVGAAVFGGLAIKMKLLTYQEWQSVPVINKFIDKWGLKNEIR</sequence>
<dbReference type="RefSeq" id="WP_353317982.1">
    <property type="nucleotide sequence ID" value="NZ_BAABVV010000035.1"/>
</dbReference>
<name>A0ABP9ZI51_9LACO</name>
<evidence type="ECO:0000256" key="6">
    <source>
        <dbReference type="SAM" id="Phobius"/>
    </source>
</evidence>
<accession>A0ABP9ZI51</accession>